<dbReference type="EMBL" id="JAMZDY010000001">
    <property type="protein sequence ID" value="MCP2370746.1"/>
    <property type="molecule type" value="Genomic_DNA"/>
</dbReference>
<dbReference type="RefSeq" id="WP_232057769.1">
    <property type="nucleotide sequence ID" value="NZ_WBIS01000023.1"/>
</dbReference>
<reference evidence="1" key="1">
    <citation type="submission" date="2022-06" db="EMBL/GenBank/DDBJ databases">
        <title>Sequencing the genomes of 1000 actinobacteria strains.</title>
        <authorList>
            <person name="Klenk H.-P."/>
        </authorList>
    </citation>
    <scope>NUCLEOTIDE SEQUENCE</scope>
    <source>
        <strain evidence="1">DSM 22016</strain>
    </source>
</reference>
<keyword evidence="2" id="KW-1185">Reference proteome</keyword>
<comment type="caution">
    <text evidence="1">The sequence shown here is derived from an EMBL/GenBank/DDBJ whole genome shotgun (WGS) entry which is preliminary data.</text>
</comment>
<dbReference type="AlphaFoldDB" id="A0A9X2H065"/>
<gene>
    <name evidence="1" type="ORF">BJ978_001422</name>
</gene>
<proteinExistence type="predicted"/>
<evidence type="ECO:0000313" key="1">
    <source>
        <dbReference type="EMBL" id="MCP2370746.1"/>
    </source>
</evidence>
<accession>A0A9X2H065</accession>
<evidence type="ECO:0000313" key="2">
    <source>
        <dbReference type="Proteomes" id="UP001139722"/>
    </source>
</evidence>
<name>A0A9X2H065_9MICO</name>
<dbReference type="Proteomes" id="UP001139722">
    <property type="component" value="Unassembled WGS sequence"/>
</dbReference>
<sequence>MSAWVLSLTLFLAGCSSFPESPAVIGADYPSSGIPTDVAWPSDWLEGFYGESDAVGGPIVGLRLEYVDASWVWRIRSLDPGADVLGQRPRESTRGREALVDASSLALVTQHEVELSEAELADPGVGPYEAAQLSGETYPSPRLIGLELTLVDNHPTWSITTYDTETDAVSVTSVDASSTPAA</sequence>
<organism evidence="1 2">
    <name type="scientific">Agromyces terreus</name>
    <dbReference type="NCBI Taxonomy" id="424795"/>
    <lineage>
        <taxon>Bacteria</taxon>
        <taxon>Bacillati</taxon>
        <taxon>Actinomycetota</taxon>
        <taxon>Actinomycetes</taxon>
        <taxon>Micrococcales</taxon>
        <taxon>Microbacteriaceae</taxon>
        <taxon>Agromyces</taxon>
    </lineage>
</organism>
<protein>
    <submittedName>
        <fullName evidence="1">Uncharacterized protein</fullName>
    </submittedName>
</protein>